<reference evidence="1 2" key="1">
    <citation type="submission" date="2018-09" db="EMBL/GenBank/DDBJ databases">
        <title>Murine metabolic-syndrome-specific gut microbial biobank.</title>
        <authorList>
            <person name="Liu C."/>
        </authorList>
    </citation>
    <scope>NUCLEOTIDE SEQUENCE [LARGE SCALE GENOMIC DNA]</scope>
    <source>
        <strain evidence="1 2">8-P5</strain>
    </source>
</reference>
<proteinExistence type="predicted"/>
<organism evidence="1 2">
    <name type="scientific">Parabacteroides distasonis</name>
    <dbReference type="NCBI Taxonomy" id="823"/>
    <lineage>
        <taxon>Bacteria</taxon>
        <taxon>Pseudomonadati</taxon>
        <taxon>Bacteroidota</taxon>
        <taxon>Bacteroidia</taxon>
        <taxon>Bacteroidales</taxon>
        <taxon>Tannerellaceae</taxon>
        <taxon>Parabacteroides</taxon>
    </lineage>
</organism>
<dbReference type="AlphaFoldDB" id="A0A3L7ZK61"/>
<dbReference type="EMBL" id="RAYI01000160">
    <property type="protein sequence ID" value="RLT71651.1"/>
    <property type="molecule type" value="Genomic_DNA"/>
</dbReference>
<accession>A0A3L7ZK61</accession>
<dbReference type="Proteomes" id="UP000278164">
    <property type="component" value="Unassembled WGS sequence"/>
</dbReference>
<name>A0A3L7ZK61_PARDI</name>
<dbReference type="OrthoDB" id="1079328at2"/>
<evidence type="ECO:0000313" key="2">
    <source>
        <dbReference type="Proteomes" id="UP000278164"/>
    </source>
</evidence>
<sequence>MNYRNLDKNIFLKLNHNQAYVAACFSFKSDFVTGESHIHQDTLADYCQCSPSKIQDYISVFKEVGFIRSSMTCYFKNEDGLPRRQNEYLLNVPDSNYFTIHKELLEKDIPVGVIGYVLLLKCLCLNRTNTCFYNLLEISNKLKVGYSTLKGKNGLHQKAIDYGLITDDKVRYEGKSTIRHTIMDSNILLGDGLDIPDLNTEEHGIYVEQYDIIRSCCLDHDIYPPRYDGQVIRKIMNHFVDDNLKNALNRRLDKVKEDHIYSLNYIAKMLNIQMDSPSKEEYTFVMP</sequence>
<gene>
    <name evidence="1" type="ORF">D7V78_20135</name>
</gene>
<dbReference type="RefSeq" id="WP_121737551.1">
    <property type="nucleotide sequence ID" value="NZ_QXXG01000090.1"/>
</dbReference>
<evidence type="ECO:0000313" key="1">
    <source>
        <dbReference type="EMBL" id="RLT71651.1"/>
    </source>
</evidence>
<protein>
    <submittedName>
        <fullName evidence="1">Uncharacterized protein</fullName>
    </submittedName>
</protein>
<comment type="caution">
    <text evidence="1">The sequence shown here is derived from an EMBL/GenBank/DDBJ whole genome shotgun (WGS) entry which is preliminary data.</text>
</comment>